<dbReference type="RefSeq" id="WP_138398515.1">
    <property type="nucleotide sequence ID" value="NZ_JBAFVI010000001.1"/>
</dbReference>
<dbReference type="Proteomes" id="UP000305131">
    <property type="component" value="Unassembled WGS sequence"/>
</dbReference>
<dbReference type="OrthoDB" id="8068993at2"/>
<feature type="region of interest" description="Disordered" evidence="1">
    <location>
        <begin position="15"/>
        <end position="34"/>
    </location>
</feature>
<gene>
    <name evidence="2" type="ORF">FBQ73_05635</name>
</gene>
<protein>
    <submittedName>
        <fullName evidence="2">Uncharacterized protein</fullName>
    </submittedName>
</protein>
<proteinExistence type="predicted"/>
<name>A0A6C1KH38_XANAU</name>
<evidence type="ECO:0000256" key="1">
    <source>
        <dbReference type="SAM" id="MobiDB-lite"/>
    </source>
</evidence>
<dbReference type="AlphaFoldDB" id="A0A6C1KH38"/>
<evidence type="ECO:0000313" key="3">
    <source>
        <dbReference type="Proteomes" id="UP000305131"/>
    </source>
</evidence>
<comment type="caution">
    <text evidence="2">The sequence shown here is derived from an EMBL/GenBank/DDBJ whole genome shotgun (WGS) entry which is preliminary data.</text>
</comment>
<accession>A0A6C1KH38</accession>
<dbReference type="EMBL" id="VAUP01000015">
    <property type="protein sequence ID" value="TLX43599.1"/>
    <property type="molecule type" value="Genomic_DNA"/>
</dbReference>
<reference evidence="2 3" key="1">
    <citation type="submission" date="2019-05" db="EMBL/GenBank/DDBJ databases">
        <authorList>
            <person name="Zhou X."/>
        </authorList>
    </citation>
    <scope>NUCLEOTIDE SEQUENCE [LARGE SCALE GENOMIC DNA]</scope>
    <source>
        <strain evidence="2 3">DSM 432</strain>
    </source>
</reference>
<organism evidence="2 3">
    <name type="scientific">Xanthobacter autotrophicus</name>
    <dbReference type="NCBI Taxonomy" id="280"/>
    <lineage>
        <taxon>Bacteria</taxon>
        <taxon>Pseudomonadati</taxon>
        <taxon>Pseudomonadota</taxon>
        <taxon>Alphaproteobacteria</taxon>
        <taxon>Hyphomicrobiales</taxon>
        <taxon>Xanthobacteraceae</taxon>
        <taxon>Xanthobacter</taxon>
    </lineage>
</organism>
<sequence length="935" mass="98866">MANFFDQFDEPAAPQRNFFDQFDPPPSPLPAAGANGSGVVQPAFDPGIGVQGAARGVGMFLGQLPDIANMGANVLLSGADTVSQKLGGPEIGFRFKMPSETIPAYAGQLASSAGIKVRDPKDMSPVERAVYNANTYGTLGVLSGGALAPVAAARAAGGAARLPKLGDALLESYAAAPGRAVFGEGIAGAGAGAGKSVSEELVPDSVRQSGTAGAVGGALSDVFSMLLGGTVGGVAANVATGLPQAVATARGFGRAPEIPIDAATGQWARNRDADQVARYVQGHAVDPQGAAESIGKGANEFRRMGAPTPTAGVLSQDPGLAAVEAAERNRNPAAFAQKDAALRDAALNELGKNLPPDIDPRLATDFMRREIDTRLNAATGDVNAAEARLADAERAQRATADIVAPFAGGRSDASATLDRSIVAGSLEPMDTARRAAFNAVPRDAEVPGRPFVDTATTVRRSAEHLPENARREVLPEQWLQDFESLLQRDADGRIVGVRDVSFGTINDLRPILGAAIARARNEGAPPPFIDNLERLRSEINRATMQQPEARAAMDHFENVYAPVWGRQAGEAYQFRQDLNVDRLHRTAAPPTATANRFLTTGPGAQEKAEALARVVRSIDDPANRASAEGAVRAYILDDLTRTIGRDGRIQDTRLARWLNGPSGWGDALSQFPGVRGEVERLLTDVRSGNITRNRLAADVARANANLQRTRADVDSSALALTLGKEPTKAAQAVLNSGDPERSMREVMQTVSRDPTAKLAWERAVTEHLIKKVTTANPGAVSEGVFAPEFRRLAGTFREYERALAELYAGQPEKMQALRRAQRMLEPLARQAEKAAPGSVDGTNKSLWRWLELGLKATFGMLKGGGVARTLRVAAGTDANADSAAQRLVTRMMFDPELAQHLLTRDAQAVGSPGWNGKLLRLIGLTEGLKEAGNWE</sequence>
<dbReference type="GeneID" id="95772942"/>
<evidence type="ECO:0000313" key="2">
    <source>
        <dbReference type="EMBL" id="TLX43599.1"/>
    </source>
</evidence>